<keyword evidence="6" id="KW-0961">Cell wall biogenesis/degradation</keyword>
<dbReference type="PANTHER" id="PTHR21581:SF33">
    <property type="entry name" value="D-ALANYL-D-ALANINE CARBOXYPEPTIDASE DACB"/>
    <property type="match status" value="1"/>
</dbReference>
<evidence type="ECO:0000256" key="7">
    <source>
        <dbReference type="PIRSR" id="PIRSR618044-1"/>
    </source>
</evidence>
<sequence>MHFLPKLLVALSLSATLLLANLAPVVEKFENQIESLIIKDLSNKKILYAKETHKEVRPASLTKIMTAILAIESGKMNEVVTITPEMTLVEPSKAGFKVGEKFYLRDLVKSALIQSANDSATGIGIFVGGSSENFVKMMNKKAKALGMKETNFTNAAGFDIGDHLSTAHDLMLLAEYAIKNKSFNEIVKMNKHTFSPINNKNKIYTSWTHNKLLRTHKYTIGIKTGYTSKAGPCLIARAKKGEKDLLLVMLNSKENRWKSAQAIFDEVIEKERVNPPKPSPTRK</sequence>
<evidence type="ECO:0000256" key="2">
    <source>
        <dbReference type="ARBA" id="ARBA00022729"/>
    </source>
</evidence>
<dbReference type="Gene3D" id="3.40.710.10">
    <property type="entry name" value="DD-peptidase/beta-lactamase superfamily"/>
    <property type="match status" value="1"/>
</dbReference>
<dbReference type="STRING" id="273121.WS0721"/>
<dbReference type="GO" id="GO:0006508">
    <property type="term" value="P:proteolysis"/>
    <property type="evidence" value="ECO:0007669"/>
    <property type="project" value="InterPro"/>
</dbReference>
<dbReference type="MEROPS" id="S11.004"/>
<feature type="chain" id="PRO_5004288486" evidence="10">
    <location>
        <begin position="23"/>
        <end position="283"/>
    </location>
</feature>
<dbReference type="PANTHER" id="PTHR21581">
    <property type="entry name" value="D-ALANYL-D-ALANINE CARBOXYPEPTIDASE"/>
    <property type="match status" value="1"/>
</dbReference>
<evidence type="ECO:0000256" key="3">
    <source>
        <dbReference type="ARBA" id="ARBA00022801"/>
    </source>
</evidence>
<dbReference type="AlphaFoldDB" id="Q7M9S0"/>
<dbReference type="InterPro" id="IPR012338">
    <property type="entry name" value="Beta-lactam/transpept-like"/>
</dbReference>
<dbReference type="GO" id="GO:0009002">
    <property type="term" value="F:serine-type D-Ala-D-Ala carboxypeptidase activity"/>
    <property type="evidence" value="ECO:0007669"/>
    <property type="project" value="InterPro"/>
</dbReference>
<evidence type="ECO:0000259" key="11">
    <source>
        <dbReference type="Pfam" id="PF00768"/>
    </source>
</evidence>
<feature type="binding site" evidence="8">
    <location>
        <position position="223"/>
    </location>
    <ligand>
        <name>substrate</name>
    </ligand>
</feature>
<dbReference type="GO" id="GO:0071555">
    <property type="term" value="P:cell wall organization"/>
    <property type="evidence" value="ECO:0007669"/>
    <property type="project" value="UniProtKB-KW"/>
</dbReference>
<keyword evidence="2 10" id="KW-0732">Signal</keyword>
<comment type="similarity">
    <text evidence="1 9">Belongs to the peptidase S11 family.</text>
</comment>
<reference evidence="12 13" key="1">
    <citation type="journal article" date="2003" name="Proc. Natl. Acad. Sci. U.S.A.">
        <title>Complete genome sequence and analysis of Wolinella succinogenes.</title>
        <authorList>
            <person name="Baar C."/>
            <person name="Eppinger M."/>
            <person name="Raddatz G."/>
            <person name="Simon JM."/>
            <person name="Lanz C."/>
            <person name="Klimmek O."/>
            <person name="Nandakumar R."/>
            <person name="Gross R."/>
            <person name="Rosinus A."/>
            <person name="Keller H."/>
            <person name="Jagtap P."/>
            <person name="Linke B."/>
            <person name="Meyer F."/>
            <person name="Lederer H."/>
            <person name="Schuster S.C."/>
        </authorList>
    </citation>
    <scope>NUCLEOTIDE SEQUENCE [LARGE SCALE GENOMIC DNA]</scope>
    <source>
        <strain evidence="13">ATCC 29543 / DSM 1740 / CCUG 13145 / JCM 31913 / LMG 7466 / NCTC 11488 / FDC 602W</strain>
    </source>
</reference>
<feature type="active site" evidence="7">
    <location>
        <position position="115"/>
    </location>
</feature>
<evidence type="ECO:0000256" key="6">
    <source>
        <dbReference type="ARBA" id="ARBA00023316"/>
    </source>
</evidence>
<evidence type="ECO:0000256" key="9">
    <source>
        <dbReference type="RuleBase" id="RU004016"/>
    </source>
</evidence>
<evidence type="ECO:0000313" key="12">
    <source>
        <dbReference type="EMBL" id="CAE09844.1"/>
    </source>
</evidence>
<dbReference type="InterPro" id="IPR018044">
    <property type="entry name" value="Peptidase_S11"/>
</dbReference>
<name>Q7M9S0_WOLSU</name>
<dbReference type="GO" id="GO:0009252">
    <property type="term" value="P:peptidoglycan biosynthetic process"/>
    <property type="evidence" value="ECO:0007669"/>
    <property type="project" value="UniProtKB-KW"/>
</dbReference>
<dbReference type="eggNOG" id="COG1686">
    <property type="taxonomic scope" value="Bacteria"/>
</dbReference>
<organism evidence="13">
    <name type="scientific">Wolinella succinogenes (strain ATCC 29543 / DSM 1740 / CCUG 13145 / JCM 31913 / LMG 7466 / NCTC 11488 / FDC 602W)</name>
    <name type="common">Vibrio succinogenes</name>
    <dbReference type="NCBI Taxonomy" id="273121"/>
    <lineage>
        <taxon>Bacteria</taxon>
        <taxon>Pseudomonadati</taxon>
        <taxon>Campylobacterota</taxon>
        <taxon>Epsilonproteobacteria</taxon>
        <taxon>Campylobacterales</taxon>
        <taxon>Helicobacteraceae</taxon>
        <taxon>Wolinella</taxon>
    </lineage>
</organism>
<feature type="signal peptide" evidence="10">
    <location>
        <begin position="1"/>
        <end position="22"/>
    </location>
</feature>
<dbReference type="SUPFAM" id="SSF56601">
    <property type="entry name" value="beta-lactamase/transpeptidase-like"/>
    <property type="match status" value="1"/>
</dbReference>
<dbReference type="Proteomes" id="UP000000422">
    <property type="component" value="Chromosome"/>
</dbReference>
<evidence type="ECO:0000256" key="5">
    <source>
        <dbReference type="ARBA" id="ARBA00022984"/>
    </source>
</evidence>
<proteinExistence type="inferred from homology"/>
<keyword evidence="5" id="KW-0573">Peptidoglycan synthesis</keyword>
<dbReference type="RefSeq" id="WP_011138644.1">
    <property type="nucleotide sequence ID" value="NC_005090.1"/>
</dbReference>
<feature type="domain" description="Peptidase S11 D-alanyl-D-alanine carboxypeptidase A N-terminal" evidence="11">
    <location>
        <begin position="32"/>
        <end position="253"/>
    </location>
</feature>
<protein>
    <submittedName>
        <fullName evidence="12">PENICILLIN-BINDING PROTEIN</fullName>
    </submittedName>
</protein>
<evidence type="ECO:0000256" key="10">
    <source>
        <dbReference type="SAM" id="SignalP"/>
    </source>
</evidence>
<gene>
    <name evidence="12" type="ordered locus">WS0721</name>
</gene>
<evidence type="ECO:0000256" key="4">
    <source>
        <dbReference type="ARBA" id="ARBA00022960"/>
    </source>
</evidence>
<keyword evidence="3" id="KW-0378">Hydrolase</keyword>
<dbReference type="EMBL" id="BX571658">
    <property type="protein sequence ID" value="CAE09844.1"/>
    <property type="molecule type" value="Genomic_DNA"/>
</dbReference>
<accession>Q7M9S0</accession>
<dbReference type="PRINTS" id="PR00725">
    <property type="entry name" value="DADACBPTASE1"/>
</dbReference>
<dbReference type="Pfam" id="PF00768">
    <property type="entry name" value="Peptidase_S11"/>
    <property type="match status" value="1"/>
</dbReference>
<dbReference type="HOGENOM" id="CLU_027070_7_0_7"/>
<dbReference type="InterPro" id="IPR001967">
    <property type="entry name" value="Peptidase_S11_N"/>
</dbReference>
<keyword evidence="13" id="KW-1185">Reference proteome</keyword>
<feature type="active site" description="Acyl-ester intermediate" evidence="7">
    <location>
        <position position="60"/>
    </location>
</feature>
<evidence type="ECO:0000256" key="8">
    <source>
        <dbReference type="PIRSR" id="PIRSR618044-2"/>
    </source>
</evidence>
<keyword evidence="4" id="KW-0133">Cell shape</keyword>
<dbReference type="KEGG" id="wsu:WS0721"/>
<evidence type="ECO:0000313" key="13">
    <source>
        <dbReference type="Proteomes" id="UP000000422"/>
    </source>
</evidence>
<feature type="active site" description="Proton acceptor" evidence="7">
    <location>
        <position position="63"/>
    </location>
</feature>
<evidence type="ECO:0000256" key="1">
    <source>
        <dbReference type="ARBA" id="ARBA00007164"/>
    </source>
</evidence>
<dbReference type="GO" id="GO:0008360">
    <property type="term" value="P:regulation of cell shape"/>
    <property type="evidence" value="ECO:0007669"/>
    <property type="project" value="UniProtKB-KW"/>
</dbReference>